<sequence>MAISEEFIDIAENCVDYSARHREAVSSMNSCKSCLNCNEFHSGTCEKEMENKFNILQDMI</sequence>
<protein>
    <submittedName>
        <fullName evidence="1">Uncharacterized protein</fullName>
    </submittedName>
</protein>
<name>A0A0H2YUI1_CLOP1</name>
<dbReference type="STRING" id="195103.CPF_0059"/>
<gene>
    <name evidence="1" type="ordered locus">CPF_0059</name>
</gene>
<reference evidence="1 2" key="1">
    <citation type="journal article" date="2006" name="Genome Res.">
        <title>Skewed genomic variability in strains of the toxigenic bacterial pathogen, Clostridium perfringens.</title>
        <authorList>
            <person name="Myers G.S."/>
            <person name="Rasko D.A."/>
            <person name="Cheung J.K."/>
            <person name="Ravel J."/>
            <person name="Seshadri R."/>
            <person name="Deboy R.T."/>
            <person name="Ren Q."/>
            <person name="Varga J."/>
            <person name="Awad M.M."/>
            <person name="Brinkac L.M."/>
            <person name="Daugherty S.C."/>
            <person name="Haft D.H."/>
            <person name="Dodson R.J."/>
            <person name="Madupu R."/>
            <person name="Nelson W.C."/>
            <person name="Rosovitz M.J."/>
            <person name="Sullivan S.A."/>
            <person name="Khouri H."/>
            <person name="Dimitrov G.I."/>
            <person name="Watkins K.L."/>
            <person name="Mulligan S."/>
            <person name="Benton J."/>
            <person name="Radune D."/>
            <person name="Fisher D.J."/>
            <person name="Atkins H.S."/>
            <person name="Hiscox T."/>
            <person name="Jost B.H."/>
            <person name="Billington S.J."/>
            <person name="Songer J.G."/>
            <person name="McClane B.A."/>
            <person name="Titball R.W."/>
            <person name="Rood J.I."/>
            <person name="Melville S.B."/>
            <person name="Paulsen I.T."/>
        </authorList>
    </citation>
    <scope>NUCLEOTIDE SEQUENCE [LARGE SCALE GENOMIC DNA]</scope>
    <source>
        <strain evidence="2">ATCC 13124 / DSM 756 / JCM 1290 / NCIMB 6125 / NCTC 8237 / S 107 / Type A</strain>
    </source>
</reference>
<organism evidence="1 2">
    <name type="scientific">Clostridium perfringens (strain ATCC 13124 / DSM 756 / JCM 1290 / NCIMB 6125 / NCTC 8237 / Type A)</name>
    <dbReference type="NCBI Taxonomy" id="195103"/>
    <lineage>
        <taxon>Bacteria</taxon>
        <taxon>Bacillati</taxon>
        <taxon>Bacillota</taxon>
        <taxon>Clostridia</taxon>
        <taxon>Eubacteriales</taxon>
        <taxon>Clostridiaceae</taxon>
        <taxon>Clostridium</taxon>
    </lineage>
</organism>
<evidence type="ECO:0000313" key="1">
    <source>
        <dbReference type="EMBL" id="ABG84759.1"/>
    </source>
</evidence>
<dbReference type="HOGENOM" id="CLU_2933203_0_0_9"/>
<dbReference type="RefSeq" id="WP_003450908.1">
    <property type="nucleotide sequence ID" value="NC_008261.1"/>
</dbReference>
<accession>A0A0H2YUI1</accession>
<dbReference type="Proteomes" id="UP000001823">
    <property type="component" value="Chromosome"/>
</dbReference>
<evidence type="ECO:0000313" key="2">
    <source>
        <dbReference type="Proteomes" id="UP000001823"/>
    </source>
</evidence>
<dbReference type="GeneID" id="93000662"/>
<proteinExistence type="predicted"/>
<keyword evidence="2" id="KW-1185">Reference proteome</keyword>
<dbReference type="AlphaFoldDB" id="A0A0H2YUI1"/>
<dbReference type="KEGG" id="cpf:CPF_0059"/>
<dbReference type="PaxDb" id="195103-CPF_0059"/>
<dbReference type="EMBL" id="CP000246">
    <property type="protein sequence ID" value="ABG84759.1"/>
    <property type="molecule type" value="Genomic_DNA"/>
</dbReference>